<dbReference type="Gene3D" id="1.50.10.10">
    <property type="match status" value="1"/>
</dbReference>
<dbReference type="InterPro" id="IPR012341">
    <property type="entry name" value="6hp_glycosidase-like_sf"/>
</dbReference>
<evidence type="ECO:0000256" key="4">
    <source>
        <dbReference type="ARBA" id="ARBA00023295"/>
    </source>
</evidence>
<dbReference type="PROSITE" id="PS00698">
    <property type="entry name" value="GH9_3"/>
    <property type="match status" value="1"/>
</dbReference>
<evidence type="ECO:0000259" key="9">
    <source>
        <dbReference type="Pfam" id="PF00759"/>
    </source>
</evidence>
<comment type="similarity">
    <text evidence="1 6 8">Belongs to the glycosyl hydrolase 9 (cellulase E) family.</text>
</comment>
<sequence>MKPQRFPSNLLRSAALVATLVSGSALAQELPLSETIRLNQLGFYPNAAKVAVVVGEATGPFQVMTPETKKVVFSGTLSEARKNAISGKTTHAADFSAFTKPGTYVVVIPGLGRSYPFEIRADVHRALAIGAIKGFYYQRTAIELPAKFAGQWSRPAGHPDTRVLVHPSAASAGRPAGTVISSPKGWYDAGDYNKYIVNSGITMGTLLSLCEDFPDYVKKLNTNIPESSNNVPDVLDEALWNLRWMLTMQDPADGGVYHKLTNASFDGMVMPDKATKDRYVVAKGITATLDFAAVMAQASRVLKPYNNALPGLADSCLTAAVKAWGWAKANPTVVYNQREMNTKFDPDVSTGGYEDRSADDEWIWAAAELYVTTKDDAYYTAVNLFPDNRTPLPSWPQVRTLAYYTLARSGNTLTALGKKDLPVVKKHLTTLADSLIDGADRQAFQTVMGKSAKDFIWGSSSEAANQGIALLQAYRFTDSPNRRRYLQYALGNLDYLLGRNAVGYSFVTGFGDKTPMHPHHRPSVADGIDAPVPGLLSGGTNANAARQDKCAGYTTTIADEVYLDADCSYASNEIAINWNAPLVYLAAALEALQTDQKAGLSQALSPSRNTGN</sequence>
<dbReference type="Proteomes" id="UP000700732">
    <property type="component" value="Unassembled WGS sequence"/>
</dbReference>
<feature type="active site" evidence="7">
    <location>
        <position position="564"/>
    </location>
</feature>
<comment type="caution">
    <text evidence="11">The sequence shown here is derived from an EMBL/GenBank/DDBJ whole genome shotgun (WGS) entry which is preliminary data.</text>
</comment>
<evidence type="ECO:0000256" key="5">
    <source>
        <dbReference type="ARBA" id="ARBA00023326"/>
    </source>
</evidence>
<name>A0ABR6W6D6_9BACT</name>
<dbReference type="Pfam" id="PF00759">
    <property type="entry name" value="Glyco_hydro_9"/>
    <property type="match status" value="1"/>
</dbReference>
<dbReference type="InterPro" id="IPR014756">
    <property type="entry name" value="Ig_E-set"/>
</dbReference>
<comment type="catalytic activity">
    <reaction evidence="8">
        <text>Endohydrolysis of (1-&gt;4)-beta-D-glucosidic linkages in cellulose, lichenin and cereal beta-D-glucans.</text>
        <dbReference type="EC" id="3.2.1.4"/>
    </reaction>
</comment>
<feature type="active site" evidence="7">
    <location>
        <position position="573"/>
    </location>
</feature>
<dbReference type="InterPro" id="IPR033126">
    <property type="entry name" value="Glyco_hydro_9_Asp/Glu_AS"/>
</dbReference>
<dbReference type="RefSeq" id="WP_186737562.1">
    <property type="nucleotide sequence ID" value="NZ_VFIA01000011.1"/>
</dbReference>
<dbReference type="EMBL" id="VFIA01000011">
    <property type="protein sequence ID" value="MBC3791779.1"/>
    <property type="molecule type" value="Genomic_DNA"/>
</dbReference>
<keyword evidence="4 6" id="KW-0326">Glycosidase</keyword>
<evidence type="ECO:0000256" key="8">
    <source>
        <dbReference type="RuleBase" id="RU361166"/>
    </source>
</evidence>
<protein>
    <recommendedName>
        <fullName evidence="8">Endoglucanase</fullName>
        <ecNumber evidence="8">3.2.1.4</ecNumber>
    </recommendedName>
</protein>
<evidence type="ECO:0000313" key="11">
    <source>
        <dbReference type="EMBL" id="MBC3791779.1"/>
    </source>
</evidence>
<feature type="domain" description="Cellulase Ig-like" evidence="10">
    <location>
        <begin position="34"/>
        <end position="112"/>
    </location>
</feature>
<dbReference type="InterPro" id="IPR018221">
    <property type="entry name" value="Glyco_hydro_9_His_AS"/>
</dbReference>
<proteinExistence type="inferred from homology"/>
<dbReference type="InterPro" id="IPR001701">
    <property type="entry name" value="Glyco_hydro_9"/>
</dbReference>
<evidence type="ECO:0000313" key="12">
    <source>
        <dbReference type="Proteomes" id="UP000700732"/>
    </source>
</evidence>
<keyword evidence="5 6" id="KW-0624">Polysaccharide degradation</keyword>
<evidence type="ECO:0000256" key="3">
    <source>
        <dbReference type="ARBA" id="ARBA00023277"/>
    </source>
</evidence>
<evidence type="ECO:0000256" key="7">
    <source>
        <dbReference type="PROSITE-ProRule" id="PRU10060"/>
    </source>
</evidence>
<feature type="chain" id="PRO_5044991104" description="Endoglucanase" evidence="8">
    <location>
        <begin position="28"/>
        <end position="612"/>
    </location>
</feature>
<dbReference type="Gene3D" id="2.60.40.10">
    <property type="entry name" value="Immunoglobulins"/>
    <property type="match status" value="1"/>
</dbReference>
<evidence type="ECO:0000256" key="1">
    <source>
        <dbReference type="ARBA" id="ARBA00007072"/>
    </source>
</evidence>
<dbReference type="InterPro" id="IPR004197">
    <property type="entry name" value="Cellulase_Ig-like"/>
</dbReference>
<dbReference type="EC" id="3.2.1.4" evidence="8"/>
<dbReference type="InterPro" id="IPR013783">
    <property type="entry name" value="Ig-like_fold"/>
</dbReference>
<evidence type="ECO:0000259" key="10">
    <source>
        <dbReference type="Pfam" id="PF02927"/>
    </source>
</evidence>
<dbReference type="CDD" id="cd02850">
    <property type="entry name" value="E_set_Cellulase_N"/>
    <property type="match status" value="1"/>
</dbReference>
<gene>
    <name evidence="11" type="ORF">FH603_2287</name>
</gene>
<evidence type="ECO:0000256" key="6">
    <source>
        <dbReference type="PROSITE-ProRule" id="PRU10059"/>
    </source>
</evidence>
<dbReference type="SUPFAM" id="SSF48208">
    <property type="entry name" value="Six-hairpin glycosidases"/>
    <property type="match status" value="1"/>
</dbReference>
<dbReference type="Pfam" id="PF02927">
    <property type="entry name" value="CelD_N"/>
    <property type="match status" value="1"/>
</dbReference>
<keyword evidence="8" id="KW-0136">Cellulose degradation</keyword>
<feature type="active site" evidence="6">
    <location>
        <position position="519"/>
    </location>
</feature>
<keyword evidence="12" id="KW-1185">Reference proteome</keyword>
<dbReference type="InterPro" id="IPR008928">
    <property type="entry name" value="6-hairpin_glycosidase_sf"/>
</dbReference>
<keyword evidence="8" id="KW-0732">Signal</keyword>
<dbReference type="PANTHER" id="PTHR22298">
    <property type="entry name" value="ENDO-1,4-BETA-GLUCANASE"/>
    <property type="match status" value="1"/>
</dbReference>
<organism evidence="11 12">
    <name type="scientific">Spirosoma utsteinense</name>
    <dbReference type="NCBI Taxonomy" id="2585773"/>
    <lineage>
        <taxon>Bacteria</taxon>
        <taxon>Pseudomonadati</taxon>
        <taxon>Bacteroidota</taxon>
        <taxon>Cytophagia</taxon>
        <taxon>Cytophagales</taxon>
        <taxon>Cytophagaceae</taxon>
        <taxon>Spirosoma</taxon>
    </lineage>
</organism>
<feature type="signal peptide" evidence="8">
    <location>
        <begin position="1"/>
        <end position="27"/>
    </location>
</feature>
<evidence type="ECO:0000256" key="2">
    <source>
        <dbReference type="ARBA" id="ARBA00022801"/>
    </source>
</evidence>
<dbReference type="SUPFAM" id="SSF81296">
    <property type="entry name" value="E set domains"/>
    <property type="match status" value="1"/>
</dbReference>
<reference evidence="11 12" key="1">
    <citation type="submission" date="2019-06" db="EMBL/GenBank/DDBJ databases">
        <title>Spirosoma utsteinense sp. nov. isolated from Antarctic ice-free soils.</title>
        <authorList>
            <person name="Tahon G."/>
        </authorList>
    </citation>
    <scope>NUCLEOTIDE SEQUENCE [LARGE SCALE GENOMIC DNA]</scope>
    <source>
        <strain evidence="11 12">LMG 31447</strain>
    </source>
</reference>
<feature type="domain" description="Glycoside hydrolase family 9" evidence="9">
    <location>
        <begin position="131"/>
        <end position="585"/>
    </location>
</feature>
<keyword evidence="3 6" id="KW-0119">Carbohydrate metabolism</keyword>
<keyword evidence="2 6" id="KW-0378">Hydrolase</keyword>
<dbReference type="PROSITE" id="PS00592">
    <property type="entry name" value="GH9_2"/>
    <property type="match status" value="1"/>
</dbReference>
<accession>A0ABR6W6D6</accession>